<dbReference type="NCBIfam" id="TIGR00571">
    <property type="entry name" value="dam"/>
    <property type="match status" value="1"/>
</dbReference>
<dbReference type="GO" id="GO:0032259">
    <property type="term" value="P:methylation"/>
    <property type="evidence" value="ECO:0007669"/>
    <property type="project" value="UniProtKB-KW"/>
</dbReference>
<evidence type="ECO:0000256" key="5">
    <source>
        <dbReference type="ARBA" id="ARBA00022691"/>
    </source>
</evidence>
<dbReference type="Gene3D" id="3.40.50.150">
    <property type="entry name" value="Vaccinia Virus protein VP39"/>
    <property type="match status" value="1"/>
</dbReference>
<dbReference type="Pfam" id="PF02086">
    <property type="entry name" value="MethyltransfD12"/>
    <property type="match status" value="1"/>
</dbReference>
<comment type="similarity">
    <text evidence="1 8">Belongs to the N(4)/N(6)-methyltransferase family.</text>
</comment>
<dbReference type="PRINTS" id="PR00505">
    <property type="entry name" value="D12N6MTFRASE"/>
</dbReference>
<evidence type="ECO:0000256" key="4">
    <source>
        <dbReference type="ARBA" id="ARBA00022679"/>
    </source>
</evidence>
<dbReference type="PANTHER" id="PTHR30481">
    <property type="entry name" value="DNA ADENINE METHYLASE"/>
    <property type="match status" value="1"/>
</dbReference>
<dbReference type="GO" id="GO:1904047">
    <property type="term" value="F:S-adenosyl-L-methionine binding"/>
    <property type="evidence" value="ECO:0007669"/>
    <property type="project" value="TreeGrafter"/>
</dbReference>
<dbReference type="AlphaFoldDB" id="A0A515CR90"/>
<dbReference type="PANTHER" id="PTHR30481:SF3">
    <property type="entry name" value="DNA ADENINE METHYLASE"/>
    <property type="match status" value="1"/>
</dbReference>
<dbReference type="GO" id="GO:0006298">
    <property type="term" value="P:mismatch repair"/>
    <property type="evidence" value="ECO:0007669"/>
    <property type="project" value="TreeGrafter"/>
</dbReference>
<evidence type="ECO:0000256" key="3">
    <source>
        <dbReference type="ARBA" id="ARBA00022603"/>
    </source>
</evidence>
<evidence type="ECO:0000256" key="8">
    <source>
        <dbReference type="RuleBase" id="RU361257"/>
    </source>
</evidence>
<organism evidence="9 11">
    <name type="scientific">Serratia liquefaciens</name>
    <dbReference type="NCBI Taxonomy" id="614"/>
    <lineage>
        <taxon>Bacteria</taxon>
        <taxon>Pseudomonadati</taxon>
        <taxon>Pseudomonadota</taxon>
        <taxon>Gammaproteobacteria</taxon>
        <taxon>Enterobacterales</taxon>
        <taxon>Yersiniaceae</taxon>
        <taxon>Serratia</taxon>
    </lineage>
</organism>
<sequence>MIKTVLKWAGSKARLSAKLREYLPEGDRLVEPFGGSCAVMMNTDYPEYLVADINSDLINMYQVIKEDVQGFIDSAQALFMTANTPEQYLEFRQVFNHTCADRFRRAVIFLYLNRHCFNGLCRYNRAGFFNVPYGKYKAPYFPEEEIRVFAEKAKRATFICADFHETLRLVRSGDVVYCDPPYLPEKGKDAFTNYHSGEFGKREHLSLAVNARRIGQSGIPVVISNSIRAAEINLYHGFDVAEIDAPRSISASGDSAKTAREVLASITPTESSPLGLSIRVSYPAWCYGEQPEAAPEVTP</sequence>
<dbReference type="PROSITE" id="PS00092">
    <property type="entry name" value="N6_MTASE"/>
    <property type="match status" value="1"/>
</dbReference>
<dbReference type="SUPFAM" id="SSF53335">
    <property type="entry name" value="S-adenosyl-L-methionine-dependent methyltransferases"/>
    <property type="match status" value="1"/>
</dbReference>
<dbReference type="GO" id="GO:0043565">
    <property type="term" value="F:sequence-specific DNA binding"/>
    <property type="evidence" value="ECO:0007669"/>
    <property type="project" value="TreeGrafter"/>
</dbReference>
<keyword evidence="3 8" id="KW-0489">Methyltransferase</keyword>
<protein>
    <recommendedName>
        <fullName evidence="2 8">Site-specific DNA-methyltransferase (adenine-specific)</fullName>
        <ecNumber evidence="2 8">2.1.1.72</ecNumber>
    </recommendedName>
</protein>
<dbReference type="Gene3D" id="1.10.1020.10">
    <property type="entry name" value="Adenine-specific Methyltransferase, Domain 2"/>
    <property type="match status" value="1"/>
</dbReference>
<dbReference type="InterPro" id="IPR023095">
    <property type="entry name" value="Ade_MeTrfase_dom_2"/>
</dbReference>
<feature type="binding site" evidence="7">
    <location>
        <position position="179"/>
    </location>
    <ligand>
        <name>S-adenosyl-L-methionine</name>
        <dbReference type="ChEBI" id="CHEBI:59789"/>
    </ligand>
</feature>
<evidence type="ECO:0000313" key="9">
    <source>
        <dbReference type="EMBL" id="QDL30613.1"/>
    </source>
</evidence>
<reference evidence="9 11" key="1">
    <citation type="submission" date="2018-11" db="EMBL/GenBank/DDBJ databases">
        <title>The first complete genome of Serratia liquefaciens isolated from metalophyte plant revel distinctness adaptive mechanisms in an extreme habitat.</title>
        <authorList>
            <person name="Caneschi W.L."/>
            <person name="Sanchez A.B."/>
            <person name="Felestrino E.B."/>
            <person name="Assis R.A.B."/>
            <person name="Lemes C.G.C."/>
            <person name="Cordeiro I.F."/>
            <person name="Fonseca N.P."/>
            <person name="Villa M."/>
            <person name="Vieira I.T."/>
            <person name="Moraes L.A."/>
            <person name="Kamino L.H.Y."/>
            <person name="do Carmo F."/>
            <person name="Garcia C.M."/>
            <person name="Almeida N.F."/>
            <person name="Silva R.S."/>
            <person name="Ferro J.A."/>
            <person name="Ferro M.I.T."/>
            <person name="Varani A.M."/>
            <person name="Ferreira R.M."/>
            <person name="dos Santos V.L."/>
            <person name="Silva U.C."/>
            <person name="Setubal J.C."/>
            <person name="Moreira L.M."/>
        </authorList>
    </citation>
    <scope>NUCLEOTIDE SEQUENCE [LARGE SCALE GENOMIC DNA]</scope>
    <source>
        <strain evidence="9 11">FG3</strain>
    </source>
</reference>
<evidence type="ECO:0000256" key="1">
    <source>
        <dbReference type="ARBA" id="ARBA00006594"/>
    </source>
</evidence>
<comment type="catalytic activity">
    <reaction evidence="6 8">
        <text>a 2'-deoxyadenosine in DNA + S-adenosyl-L-methionine = an N(6)-methyl-2'-deoxyadenosine in DNA + S-adenosyl-L-homocysteine + H(+)</text>
        <dbReference type="Rhea" id="RHEA:15197"/>
        <dbReference type="Rhea" id="RHEA-COMP:12418"/>
        <dbReference type="Rhea" id="RHEA-COMP:12419"/>
        <dbReference type="ChEBI" id="CHEBI:15378"/>
        <dbReference type="ChEBI" id="CHEBI:57856"/>
        <dbReference type="ChEBI" id="CHEBI:59789"/>
        <dbReference type="ChEBI" id="CHEBI:90615"/>
        <dbReference type="ChEBI" id="CHEBI:90616"/>
        <dbReference type="EC" id="2.1.1.72"/>
    </reaction>
</comment>
<dbReference type="InterPro" id="IPR012263">
    <property type="entry name" value="M_m6A_EcoRV"/>
</dbReference>
<feature type="binding site" evidence="7">
    <location>
        <position position="8"/>
    </location>
    <ligand>
        <name>S-adenosyl-L-methionine</name>
        <dbReference type="ChEBI" id="CHEBI:59789"/>
    </ligand>
</feature>
<gene>
    <name evidence="9" type="ORF">EGO53_01865</name>
    <name evidence="10" type="ORF">EGO53_26825</name>
</gene>
<dbReference type="GO" id="GO:0009307">
    <property type="term" value="P:DNA restriction-modification system"/>
    <property type="evidence" value="ECO:0007669"/>
    <property type="project" value="InterPro"/>
</dbReference>
<dbReference type="EMBL" id="CP033893">
    <property type="protein sequence ID" value="QDL30613.1"/>
    <property type="molecule type" value="Genomic_DNA"/>
</dbReference>
<dbReference type="GO" id="GO:0009007">
    <property type="term" value="F:site-specific DNA-methyltransferase (adenine-specific) activity"/>
    <property type="evidence" value="ECO:0007669"/>
    <property type="project" value="UniProtKB-UniRule"/>
</dbReference>
<evidence type="ECO:0000256" key="2">
    <source>
        <dbReference type="ARBA" id="ARBA00011900"/>
    </source>
</evidence>
<feature type="binding site" evidence="7">
    <location>
        <position position="52"/>
    </location>
    <ligand>
        <name>S-adenosyl-L-methionine</name>
        <dbReference type="ChEBI" id="CHEBI:59789"/>
    </ligand>
</feature>
<keyword evidence="4 8" id="KW-0808">Transferase</keyword>
<proteinExistence type="inferred from homology"/>
<keyword evidence="5 8" id="KW-0949">S-adenosyl-L-methionine</keyword>
<evidence type="ECO:0000256" key="7">
    <source>
        <dbReference type="PIRSR" id="PIRSR000398-1"/>
    </source>
</evidence>
<dbReference type="InterPro" id="IPR029063">
    <property type="entry name" value="SAM-dependent_MTases_sf"/>
</dbReference>
<dbReference type="InterPro" id="IPR002052">
    <property type="entry name" value="DNA_methylase_N6_adenine_CS"/>
</dbReference>
<dbReference type="Proteomes" id="UP000317572">
    <property type="component" value="Chromosome"/>
</dbReference>
<dbReference type="InterPro" id="IPR012327">
    <property type="entry name" value="MeTrfase_D12"/>
</dbReference>
<evidence type="ECO:0000256" key="6">
    <source>
        <dbReference type="ARBA" id="ARBA00047942"/>
    </source>
</evidence>
<evidence type="ECO:0000313" key="10">
    <source>
        <dbReference type="EMBL" id="QDL35166.1"/>
    </source>
</evidence>
<dbReference type="EMBL" id="CP033893">
    <property type="protein sequence ID" value="QDL35166.1"/>
    <property type="molecule type" value="Genomic_DNA"/>
</dbReference>
<feature type="binding site" evidence="7">
    <location>
        <position position="12"/>
    </location>
    <ligand>
        <name>S-adenosyl-L-methionine</name>
        <dbReference type="ChEBI" id="CHEBI:59789"/>
    </ligand>
</feature>
<evidence type="ECO:0000313" key="11">
    <source>
        <dbReference type="Proteomes" id="UP000317572"/>
    </source>
</evidence>
<accession>A0A515CR90</accession>
<name>A0A515CR90_SERLI</name>
<dbReference type="PIRSF" id="PIRSF000398">
    <property type="entry name" value="M_m6A_EcoRV"/>
    <property type="match status" value="1"/>
</dbReference>
<dbReference type="EC" id="2.1.1.72" evidence="2 8"/>